<gene>
    <name evidence="2" type="ORF">TRIHO_05400</name>
</gene>
<comment type="caution">
    <text evidence="2">The sequence shown here is derived from an EMBL/GenBank/DDBJ whole genome shotgun (WGS) entry which is preliminary data.</text>
</comment>
<dbReference type="OrthoDB" id="9786584at2"/>
<feature type="domain" description="Xylose isomerase-like TIM barrel" evidence="1">
    <location>
        <begin position="24"/>
        <end position="235"/>
    </location>
</feature>
<keyword evidence="2" id="KW-0413">Isomerase</keyword>
<dbReference type="InterPro" id="IPR050312">
    <property type="entry name" value="IolE/XylAMocC-like"/>
</dbReference>
<dbReference type="Proteomes" id="UP000068382">
    <property type="component" value="Unassembled WGS sequence"/>
</dbReference>
<keyword evidence="3" id="KW-1185">Reference proteome</keyword>
<sequence>MRSQSRLSVSALAWSDLEEADGFALLNAHAVRGIELLPPRIWKSEWGIEGYRARLTDHGLSPVAFQAIYYGLDGASLLGPEEEFARLLDQTHRVADLADDLGVPLGVFGAPSLRKLPIDSSAIADLGPERLTRLDAALKAYRFNLCIEPLTRNMGCDYLNTCQKVIDALRAIGAQNLFTMLDTARSISAGNDPTTEIRDHQADIAHLHLSEPNLASFDRLSADYTSLGQALDDVANTAVWASIEMLRTGDQWQRDCKQAIAVMQGCF</sequence>
<dbReference type="InterPro" id="IPR036237">
    <property type="entry name" value="Xyl_isomerase-like_sf"/>
</dbReference>
<evidence type="ECO:0000313" key="3">
    <source>
        <dbReference type="Proteomes" id="UP000068382"/>
    </source>
</evidence>
<dbReference type="RefSeq" id="WP_068240177.1">
    <property type="nucleotide sequence ID" value="NZ_LPUY01000012.1"/>
</dbReference>
<dbReference type="GO" id="GO:0016853">
    <property type="term" value="F:isomerase activity"/>
    <property type="evidence" value="ECO:0007669"/>
    <property type="project" value="UniProtKB-KW"/>
</dbReference>
<dbReference type="EMBL" id="LPUY01000012">
    <property type="protein sequence ID" value="KUP94614.1"/>
    <property type="molecule type" value="Genomic_DNA"/>
</dbReference>
<dbReference type="Gene3D" id="3.20.20.150">
    <property type="entry name" value="Divalent-metal-dependent TIM barrel enzymes"/>
    <property type="match status" value="1"/>
</dbReference>
<accession>A0A132C228</accession>
<proteinExistence type="predicted"/>
<dbReference type="InterPro" id="IPR013022">
    <property type="entry name" value="Xyl_isomerase-like_TIM-brl"/>
</dbReference>
<organism evidence="2 3">
    <name type="scientific">Tritonibacter horizontis</name>
    <dbReference type="NCBI Taxonomy" id="1768241"/>
    <lineage>
        <taxon>Bacteria</taxon>
        <taxon>Pseudomonadati</taxon>
        <taxon>Pseudomonadota</taxon>
        <taxon>Alphaproteobacteria</taxon>
        <taxon>Rhodobacterales</taxon>
        <taxon>Paracoccaceae</taxon>
        <taxon>Tritonibacter</taxon>
    </lineage>
</organism>
<dbReference type="SUPFAM" id="SSF51658">
    <property type="entry name" value="Xylose isomerase-like"/>
    <property type="match status" value="1"/>
</dbReference>
<dbReference type="PANTHER" id="PTHR12110:SF21">
    <property type="entry name" value="XYLOSE ISOMERASE-LIKE TIM BARREL DOMAIN-CONTAINING PROTEIN"/>
    <property type="match status" value="1"/>
</dbReference>
<dbReference type="PANTHER" id="PTHR12110">
    <property type="entry name" value="HYDROXYPYRUVATE ISOMERASE"/>
    <property type="match status" value="1"/>
</dbReference>
<evidence type="ECO:0000259" key="1">
    <source>
        <dbReference type="Pfam" id="PF01261"/>
    </source>
</evidence>
<dbReference type="AlphaFoldDB" id="A0A132C228"/>
<protein>
    <submittedName>
        <fullName evidence="2">Xylose isomerase-like TIM barrel</fullName>
    </submittedName>
</protein>
<dbReference type="Pfam" id="PF01261">
    <property type="entry name" value="AP_endonuc_2"/>
    <property type="match status" value="1"/>
</dbReference>
<name>A0A132C228_9RHOB</name>
<reference evidence="2 3" key="1">
    <citation type="submission" date="2015-12" db="EMBL/GenBank/DDBJ databases">
        <title>Genome sequence of the marine Rhodobacteraceae strain O3.65, Candidatus Tritonibacter horizontis.</title>
        <authorList>
            <person name="Poehlein A."/>
            <person name="Giebel H.A."/>
            <person name="Voget S."/>
            <person name="Brinkhoff T."/>
        </authorList>
    </citation>
    <scope>NUCLEOTIDE SEQUENCE [LARGE SCALE GENOMIC DNA]</scope>
    <source>
        <strain evidence="2 3">O3.65</strain>
    </source>
</reference>
<evidence type="ECO:0000313" key="2">
    <source>
        <dbReference type="EMBL" id="KUP94614.1"/>
    </source>
</evidence>